<dbReference type="Proteomes" id="UP000030764">
    <property type="component" value="Unassembled WGS sequence"/>
</dbReference>
<evidence type="ECO:0000313" key="2">
    <source>
        <dbReference type="EMBL" id="KFD70474.1"/>
    </source>
</evidence>
<name>A0A085MLW3_9BILA</name>
<dbReference type="EMBL" id="KL363185">
    <property type="protein sequence ID" value="KFD58209.1"/>
    <property type="molecule type" value="Genomic_DNA"/>
</dbReference>
<dbReference type="AlphaFoldDB" id="A0A085MLW3"/>
<keyword evidence="3" id="KW-1185">Reference proteome</keyword>
<dbReference type="Proteomes" id="UP000030758">
    <property type="component" value="Unassembled WGS sequence"/>
</dbReference>
<gene>
    <name evidence="1" type="ORF">M513_00972</name>
    <name evidence="2" type="ORF">M514_00972</name>
</gene>
<proteinExistence type="predicted"/>
<accession>A0A085MLW3</accession>
<feature type="non-terminal residue" evidence="1">
    <location>
        <position position="86"/>
    </location>
</feature>
<reference evidence="1 3" key="1">
    <citation type="journal article" date="2014" name="Nat. Genet.">
        <title>Genome and transcriptome of the porcine whipworm Trichuris suis.</title>
        <authorList>
            <person name="Jex A.R."/>
            <person name="Nejsum P."/>
            <person name="Schwarz E.M."/>
            <person name="Hu L."/>
            <person name="Young N.D."/>
            <person name="Hall R.S."/>
            <person name="Korhonen P.K."/>
            <person name="Liao S."/>
            <person name="Thamsborg S."/>
            <person name="Xia J."/>
            <person name="Xu P."/>
            <person name="Wang S."/>
            <person name="Scheerlinck J.P."/>
            <person name="Hofmann A."/>
            <person name="Sternberg P.W."/>
            <person name="Wang J."/>
            <person name="Gasser R.B."/>
        </authorList>
    </citation>
    <scope>NUCLEOTIDE SEQUENCE [LARGE SCALE GENOMIC DNA]</scope>
    <source>
        <strain evidence="2">DCEP-RM93F</strain>
        <strain evidence="1">DCEP-RM93M</strain>
    </source>
</reference>
<evidence type="ECO:0000313" key="3">
    <source>
        <dbReference type="Proteomes" id="UP000030764"/>
    </source>
</evidence>
<sequence>MGKFKELRFAQSSMKFNGADKSTTAKRIFRAIEFMRTSISQKTTNVTPRYREVNFLTVNCGKKLLESTVTLQFVPQECSFSDMKII</sequence>
<protein>
    <submittedName>
        <fullName evidence="1">Uncharacterized protein</fullName>
    </submittedName>
</protein>
<evidence type="ECO:0000313" key="1">
    <source>
        <dbReference type="EMBL" id="KFD58209.1"/>
    </source>
</evidence>
<organism evidence="1 3">
    <name type="scientific">Trichuris suis</name>
    <name type="common">pig whipworm</name>
    <dbReference type="NCBI Taxonomy" id="68888"/>
    <lineage>
        <taxon>Eukaryota</taxon>
        <taxon>Metazoa</taxon>
        <taxon>Ecdysozoa</taxon>
        <taxon>Nematoda</taxon>
        <taxon>Enoplea</taxon>
        <taxon>Dorylaimia</taxon>
        <taxon>Trichinellida</taxon>
        <taxon>Trichuridae</taxon>
        <taxon>Trichuris</taxon>
    </lineage>
</organism>
<dbReference type="EMBL" id="KL367487">
    <property type="protein sequence ID" value="KFD70474.1"/>
    <property type="molecule type" value="Genomic_DNA"/>
</dbReference>